<dbReference type="SUPFAM" id="SSF82153">
    <property type="entry name" value="FAS1 domain"/>
    <property type="match status" value="2"/>
</dbReference>
<evidence type="ECO:0000256" key="1">
    <source>
        <dbReference type="SAM" id="MobiDB-lite"/>
    </source>
</evidence>
<dbReference type="GO" id="GO:0016236">
    <property type="term" value="P:macroautophagy"/>
    <property type="evidence" value="ECO:0007669"/>
    <property type="project" value="TreeGrafter"/>
</dbReference>
<feature type="region of interest" description="Disordered" evidence="1">
    <location>
        <begin position="365"/>
        <end position="396"/>
    </location>
</feature>
<dbReference type="AlphaFoldDB" id="A0A1E3HR97"/>
<reference evidence="4 5" key="1">
    <citation type="submission" date="2016-06" db="EMBL/GenBank/DDBJ databases">
        <title>Evolution of pathogenesis and genome organization in the Tremellales.</title>
        <authorList>
            <person name="Cuomo C."/>
            <person name="Litvintseva A."/>
            <person name="Heitman J."/>
            <person name="Chen Y."/>
            <person name="Sun S."/>
            <person name="Springer D."/>
            <person name="Dromer F."/>
            <person name="Young S."/>
            <person name="Zeng Q."/>
            <person name="Chapman S."/>
            <person name="Gujja S."/>
            <person name="Saif S."/>
            <person name="Birren B."/>
        </authorList>
    </citation>
    <scope>NUCLEOTIDE SEQUENCE [LARGE SCALE GENOMIC DNA]</scope>
    <source>
        <strain evidence="4 5">CBS 6039</strain>
    </source>
</reference>
<comment type="caution">
    <text evidence="4">The sequence shown here is derived from an EMBL/GenBank/DDBJ whole genome shotgun (WGS) entry which is preliminary data.</text>
</comment>
<evidence type="ECO:0000313" key="5">
    <source>
        <dbReference type="Proteomes" id="UP000094065"/>
    </source>
</evidence>
<organism evidence="4 5">
    <name type="scientific">Cryptococcus amylolentus CBS 6039</name>
    <dbReference type="NCBI Taxonomy" id="1295533"/>
    <lineage>
        <taxon>Eukaryota</taxon>
        <taxon>Fungi</taxon>
        <taxon>Dikarya</taxon>
        <taxon>Basidiomycota</taxon>
        <taxon>Agaricomycotina</taxon>
        <taxon>Tremellomycetes</taxon>
        <taxon>Tremellales</taxon>
        <taxon>Cryptococcaceae</taxon>
        <taxon>Cryptococcus</taxon>
    </lineage>
</organism>
<name>A0A1E3HR97_9TREE</name>
<dbReference type="EMBL" id="AWGJ01000006">
    <property type="protein sequence ID" value="ODN78832.1"/>
    <property type="molecule type" value="Genomic_DNA"/>
</dbReference>
<evidence type="ECO:0000259" key="3">
    <source>
        <dbReference type="PROSITE" id="PS50213"/>
    </source>
</evidence>
<proteinExistence type="predicted"/>
<feature type="domain" description="FAS1" evidence="3">
    <location>
        <begin position="206"/>
        <end position="344"/>
    </location>
</feature>
<dbReference type="InterPro" id="IPR000782">
    <property type="entry name" value="FAS1_domain"/>
</dbReference>
<dbReference type="SMART" id="SM00554">
    <property type="entry name" value="FAS1"/>
    <property type="match status" value="1"/>
</dbReference>
<dbReference type="GO" id="GO:0000329">
    <property type="term" value="C:fungal-type vacuole membrane"/>
    <property type="evidence" value="ECO:0007669"/>
    <property type="project" value="TreeGrafter"/>
</dbReference>
<dbReference type="STRING" id="1295533.A0A1E3HR97"/>
<gene>
    <name evidence="4" type="ORF">L202_04378</name>
</gene>
<dbReference type="GO" id="GO:0005615">
    <property type="term" value="C:extracellular space"/>
    <property type="evidence" value="ECO:0007669"/>
    <property type="project" value="TreeGrafter"/>
</dbReference>
<dbReference type="Gene3D" id="2.30.180.10">
    <property type="entry name" value="FAS1 domain"/>
    <property type="match status" value="2"/>
</dbReference>
<feature type="chain" id="PRO_5009129316" description="FAS1 domain-containing protein" evidence="2">
    <location>
        <begin position="21"/>
        <end position="443"/>
    </location>
</feature>
<dbReference type="InterPro" id="IPR036378">
    <property type="entry name" value="FAS1_dom_sf"/>
</dbReference>
<dbReference type="PANTHER" id="PTHR10900">
    <property type="entry name" value="PERIOSTIN-RELATED"/>
    <property type="match status" value="1"/>
</dbReference>
<accession>A0A1E3HR97</accession>
<dbReference type="GeneID" id="30155687"/>
<protein>
    <recommendedName>
        <fullName evidence="3">FAS1 domain-containing protein</fullName>
    </recommendedName>
</protein>
<dbReference type="InterPro" id="IPR050904">
    <property type="entry name" value="Adhesion/Biosynth-related"/>
</dbReference>
<dbReference type="Proteomes" id="UP000094065">
    <property type="component" value="Unassembled WGS sequence"/>
</dbReference>
<dbReference type="PROSITE" id="PS50213">
    <property type="entry name" value="FAS1"/>
    <property type="match status" value="1"/>
</dbReference>
<dbReference type="PANTHER" id="PTHR10900:SF122">
    <property type="entry name" value="FAS1 DOMAIN-CONTAINING PROTEIN"/>
    <property type="match status" value="1"/>
</dbReference>
<evidence type="ECO:0000256" key="2">
    <source>
        <dbReference type="SAM" id="SignalP"/>
    </source>
</evidence>
<feature type="signal peptide" evidence="2">
    <location>
        <begin position="1"/>
        <end position="20"/>
    </location>
</feature>
<evidence type="ECO:0000313" key="4">
    <source>
        <dbReference type="EMBL" id="ODN78832.1"/>
    </source>
</evidence>
<keyword evidence="2" id="KW-0732">Signal</keyword>
<sequence length="443" mass="45411">MRPSLRSLLATSLLTLPSLAQDDQIECPDTDLTTYLISLIDTLYSNGLTTSEELIVHLSETDAGYELLESLYMADAGTKWTFMAPTDSAWQNAGIYPPFSGMGDEYGADLMALHALQGTYSASSLSTTSGVGIASTYLLLSSELNVTSSNSDAYQAVVLNKGDDGEAVIVDGWWGNGTSWSGFVDTSGANGLGNINILPVDMVIAFPPALSEALTTSGLSNISSAIDVVGQTDNLSQLSENGFTIFAPIDSAWGDDVKGLMGDSNEAGGLVGNHYTTNYTLFSPAWTDDDNKSFDLPVSSGQTLTIKLDDDGGSSVVLGGVQARILKSDVTLANGVMHVIDTVLYQSNSTSSTASDSASGVAAVATDGASGTNPSATNAVSTTDSSGGGVSSSGSASDSAATTLLTQAASGQSGSTSSTERLVATKESMAGLVILSVLSYALV</sequence>
<dbReference type="OrthoDB" id="286301at2759"/>
<dbReference type="RefSeq" id="XP_018993878.1">
    <property type="nucleotide sequence ID" value="XM_019138441.1"/>
</dbReference>
<dbReference type="Pfam" id="PF02469">
    <property type="entry name" value="Fasciclin"/>
    <property type="match status" value="1"/>
</dbReference>
<keyword evidence="5" id="KW-1185">Reference proteome</keyword>